<dbReference type="InterPro" id="IPR000477">
    <property type="entry name" value="RT_dom"/>
</dbReference>
<dbReference type="CDD" id="cd01651">
    <property type="entry name" value="RT_G2_intron"/>
    <property type="match status" value="1"/>
</dbReference>
<dbReference type="PANTHER" id="PTHR34047:SF8">
    <property type="entry name" value="PROTEIN YKFC"/>
    <property type="match status" value="1"/>
</dbReference>
<name>A0A1F6Y7E5_9BACT</name>
<comment type="caution">
    <text evidence="2">The sequence shown here is derived from an EMBL/GenBank/DDBJ whole genome shotgun (WGS) entry which is preliminary data.</text>
</comment>
<dbReference type="Proteomes" id="UP000177693">
    <property type="component" value="Unassembled WGS sequence"/>
</dbReference>
<protein>
    <recommendedName>
        <fullName evidence="1">Reverse transcriptase domain-containing protein</fullName>
    </recommendedName>
</protein>
<evidence type="ECO:0000259" key="1">
    <source>
        <dbReference type="PROSITE" id="PS50878"/>
    </source>
</evidence>
<dbReference type="AlphaFoldDB" id="A0A1F6Y7E5"/>
<dbReference type="Pfam" id="PF00078">
    <property type="entry name" value="RVT_1"/>
    <property type="match status" value="1"/>
</dbReference>
<dbReference type="PANTHER" id="PTHR34047">
    <property type="entry name" value="NUCLEAR INTRON MATURASE 1, MITOCHONDRIAL-RELATED"/>
    <property type="match status" value="1"/>
</dbReference>
<dbReference type="SUPFAM" id="SSF56672">
    <property type="entry name" value="DNA/RNA polymerases"/>
    <property type="match status" value="1"/>
</dbReference>
<dbReference type="InterPro" id="IPR051083">
    <property type="entry name" value="GrpII_Intron_Splice-Mob/Def"/>
</dbReference>
<dbReference type="InterPro" id="IPR043502">
    <property type="entry name" value="DNA/RNA_pol_sf"/>
</dbReference>
<dbReference type="PROSITE" id="PS50878">
    <property type="entry name" value="RT_POL"/>
    <property type="match status" value="1"/>
</dbReference>
<evidence type="ECO:0000313" key="2">
    <source>
        <dbReference type="EMBL" id="OGJ02252.1"/>
    </source>
</evidence>
<sequence>MNSEINISAWHREREGGDAAAKIFNFQNLYKAYISCRRHKRNTYHAAEFEVNYESELLKLEEELQDHNYKLGRSICFVVKEPSLREIFAATFRDRVVHHLLYNFLEPVFEPIFIDHSYACRKDKGIHESLKYLRLYLRKITKNYHRKAYFLHLDIKAFFMSLHKQTLFDLISKKIKNPELLWLTRIIIFNDPIKKFVSKGNRLLFKKIPPYKSLFHVPETQGLPIGNLTSQFFANVYLNKLDQFVKHKLKAKYYLRYVDDFMLISDSQKQLEEWRSAIILFLKEHLQLELNPKKQILEATDAGIDWLGYIVKPNHILIRRRIVKTLKKKLFQMNQMLEKYFCATANGQLLLSPFVKDPPLETIEKMLATTNAYFGHFQHADTFRLRTHLWQNRFGKLKDWIEPKDDTLECLQIKTDFLERVGRAGG</sequence>
<gene>
    <name evidence="2" type="ORF">A3I23_01235</name>
</gene>
<accession>A0A1F6Y7E5</accession>
<dbReference type="EMBL" id="MFVL01000002">
    <property type="protein sequence ID" value="OGJ02252.1"/>
    <property type="molecule type" value="Genomic_DNA"/>
</dbReference>
<feature type="domain" description="Reverse transcriptase" evidence="1">
    <location>
        <begin position="1"/>
        <end position="311"/>
    </location>
</feature>
<reference evidence="2 3" key="1">
    <citation type="journal article" date="2016" name="Nat. Commun.">
        <title>Thousands of microbial genomes shed light on interconnected biogeochemical processes in an aquifer system.</title>
        <authorList>
            <person name="Anantharaman K."/>
            <person name="Brown C.T."/>
            <person name="Hug L.A."/>
            <person name="Sharon I."/>
            <person name="Castelle C.J."/>
            <person name="Probst A.J."/>
            <person name="Thomas B.C."/>
            <person name="Singh A."/>
            <person name="Wilkins M.J."/>
            <person name="Karaoz U."/>
            <person name="Brodie E.L."/>
            <person name="Williams K.H."/>
            <person name="Hubbard S.S."/>
            <person name="Banfield J.F."/>
        </authorList>
    </citation>
    <scope>NUCLEOTIDE SEQUENCE [LARGE SCALE GENOMIC DNA]</scope>
</reference>
<organism evidence="2 3">
    <name type="scientific">Candidatus Nomurabacteria bacterium RIFCSPLOWO2_02_FULL_40_67</name>
    <dbReference type="NCBI Taxonomy" id="1801787"/>
    <lineage>
        <taxon>Bacteria</taxon>
        <taxon>Candidatus Nomuraibacteriota</taxon>
    </lineage>
</organism>
<dbReference type="InterPro" id="IPR043128">
    <property type="entry name" value="Rev_trsase/Diguanyl_cyclase"/>
</dbReference>
<evidence type="ECO:0000313" key="3">
    <source>
        <dbReference type="Proteomes" id="UP000177693"/>
    </source>
</evidence>
<proteinExistence type="predicted"/>
<dbReference type="Gene3D" id="3.30.70.270">
    <property type="match status" value="1"/>
</dbReference>